<evidence type="ECO:0000313" key="9">
    <source>
        <dbReference type="Proteomes" id="UP000006055"/>
    </source>
</evidence>
<dbReference type="STRING" id="706587.Desti_4340"/>
<keyword evidence="2" id="KW-0902">Two-component regulatory system</keyword>
<dbReference type="OrthoDB" id="9788090at2"/>
<dbReference type="EMBL" id="CP003360">
    <property type="protein sequence ID" value="AFM26973.1"/>
    <property type="molecule type" value="Genomic_DNA"/>
</dbReference>
<evidence type="ECO:0000259" key="7">
    <source>
        <dbReference type="PROSITE" id="PS50110"/>
    </source>
</evidence>
<dbReference type="RefSeq" id="WP_014812092.1">
    <property type="nucleotide sequence ID" value="NC_018025.1"/>
</dbReference>
<dbReference type="InterPro" id="IPR039420">
    <property type="entry name" value="WalR-like"/>
</dbReference>
<dbReference type="eggNOG" id="COG0745">
    <property type="taxonomic scope" value="Bacteria"/>
</dbReference>
<dbReference type="PANTHER" id="PTHR48111">
    <property type="entry name" value="REGULATOR OF RPOS"/>
    <property type="match status" value="1"/>
</dbReference>
<dbReference type="SMART" id="SM00448">
    <property type="entry name" value="REC"/>
    <property type="match status" value="1"/>
</dbReference>
<dbReference type="PROSITE" id="PS50110">
    <property type="entry name" value="RESPONSE_REGULATORY"/>
    <property type="match status" value="1"/>
</dbReference>
<evidence type="ECO:0000256" key="6">
    <source>
        <dbReference type="PROSITE-ProRule" id="PRU00169"/>
    </source>
</evidence>
<dbReference type="Pfam" id="PF00072">
    <property type="entry name" value="Response_reg"/>
    <property type="match status" value="1"/>
</dbReference>
<dbReference type="KEGG" id="dti:Desti_4340"/>
<evidence type="ECO:0000256" key="4">
    <source>
        <dbReference type="ARBA" id="ARBA00023125"/>
    </source>
</evidence>
<dbReference type="AlphaFoldDB" id="I4CBN2"/>
<accession>I4CBN2</accession>
<evidence type="ECO:0000256" key="2">
    <source>
        <dbReference type="ARBA" id="ARBA00023012"/>
    </source>
</evidence>
<protein>
    <submittedName>
        <fullName evidence="8">Response regulator with CheY-like receiver, AAA-type ATPase, and DNA-binding domains</fullName>
    </submittedName>
</protein>
<sequence length="121" mass="13355">MSGEIILLVDDEVDFRYTLAERLRYRGFIVCEAGDEKEAFDQIHICMPQLIVLDIVLPGASGYQILKRIKAELPNLPVIVLTGLGTSPGGVELGAFDYLLKPVDLDLLLERIGRAIGKESL</sequence>
<dbReference type="Gene3D" id="3.40.50.2300">
    <property type="match status" value="1"/>
</dbReference>
<dbReference type="Proteomes" id="UP000006055">
    <property type="component" value="Chromosome"/>
</dbReference>
<keyword evidence="9" id="KW-1185">Reference proteome</keyword>
<proteinExistence type="predicted"/>
<dbReference type="SUPFAM" id="SSF52172">
    <property type="entry name" value="CheY-like"/>
    <property type="match status" value="1"/>
</dbReference>
<reference evidence="9" key="1">
    <citation type="submission" date="2012-06" db="EMBL/GenBank/DDBJ databases">
        <title>Complete sequence of chromosome of Desulfomonile tiedjei DSM 6799.</title>
        <authorList>
            <person name="Lucas S."/>
            <person name="Copeland A."/>
            <person name="Lapidus A."/>
            <person name="Glavina del Rio T."/>
            <person name="Dalin E."/>
            <person name="Tice H."/>
            <person name="Bruce D."/>
            <person name="Goodwin L."/>
            <person name="Pitluck S."/>
            <person name="Peters L."/>
            <person name="Ovchinnikova G."/>
            <person name="Zeytun A."/>
            <person name="Lu M."/>
            <person name="Kyrpides N."/>
            <person name="Mavromatis K."/>
            <person name="Ivanova N."/>
            <person name="Brettin T."/>
            <person name="Detter J.C."/>
            <person name="Han C."/>
            <person name="Larimer F."/>
            <person name="Land M."/>
            <person name="Hauser L."/>
            <person name="Markowitz V."/>
            <person name="Cheng J.-F."/>
            <person name="Hugenholtz P."/>
            <person name="Woyke T."/>
            <person name="Wu D."/>
            <person name="Spring S."/>
            <person name="Schroeder M."/>
            <person name="Brambilla E."/>
            <person name="Klenk H.-P."/>
            <person name="Eisen J.A."/>
        </authorList>
    </citation>
    <scope>NUCLEOTIDE SEQUENCE [LARGE SCALE GENOMIC DNA]</scope>
    <source>
        <strain evidence="9">ATCC 49306 / DSM 6799 / DCB-1</strain>
    </source>
</reference>
<dbReference type="InterPro" id="IPR001789">
    <property type="entry name" value="Sig_transdc_resp-reg_receiver"/>
</dbReference>
<evidence type="ECO:0000313" key="8">
    <source>
        <dbReference type="EMBL" id="AFM26973.1"/>
    </source>
</evidence>
<feature type="domain" description="Response regulatory" evidence="7">
    <location>
        <begin position="5"/>
        <end position="116"/>
    </location>
</feature>
<dbReference type="HOGENOM" id="CLU_000445_69_8_7"/>
<evidence type="ECO:0000256" key="3">
    <source>
        <dbReference type="ARBA" id="ARBA00023015"/>
    </source>
</evidence>
<keyword evidence="4 8" id="KW-0238">DNA-binding</keyword>
<keyword evidence="1 6" id="KW-0597">Phosphoprotein</keyword>
<name>I4CBN2_DESTA</name>
<feature type="modified residue" description="4-aspartylphosphate" evidence="6">
    <location>
        <position position="54"/>
    </location>
</feature>
<keyword evidence="5" id="KW-0804">Transcription</keyword>
<dbReference type="GO" id="GO:0006355">
    <property type="term" value="P:regulation of DNA-templated transcription"/>
    <property type="evidence" value="ECO:0007669"/>
    <property type="project" value="TreeGrafter"/>
</dbReference>
<dbReference type="GO" id="GO:0032993">
    <property type="term" value="C:protein-DNA complex"/>
    <property type="evidence" value="ECO:0007669"/>
    <property type="project" value="TreeGrafter"/>
</dbReference>
<dbReference type="PANTHER" id="PTHR48111:SF1">
    <property type="entry name" value="TWO-COMPONENT RESPONSE REGULATOR ORR33"/>
    <property type="match status" value="1"/>
</dbReference>
<evidence type="ECO:0000256" key="1">
    <source>
        <dbReference type="ARBA" id="ARBA00022553"/>
    </source>
</evidence>
<organism evidence="8 9">
    <name type="scientific">Desulfomonile tiedjei (strain ATCC 49306 / DSM 6799 / DCB-1)</name>
    <dbReference type="NCBI Taxonomy" id="706587"/>
    <lineage>
        <taxon>Bacteria</taxon>
        <taxon>Pseudomonadati</taxon>
        <taxon>Thermodesulfobacteriota</taxon>
        <taxon>Desulfomonilia</taxon>
        <taxon>Desulfomonilales</taxon>
        <taxon>Desulfomonilaceae</taxon>
        <taxon>Desulfomonile</taxon>
    </lineage>
</organism>
<keyword evidence="3" id="KW-0805">Transcription regulation</keyword>
<evidence type="ECO:0000256" key="5">
    <source>
        <dbReference type="ARBA" id="ARBA00023163"/>
    </source>
</evidence>
<dbReference type="GO" id="GO:0005829">
    <property type="term" value="C:cytosol"/>
    <property type="evidence" value="ECO:0007669"/>
    <property type="project" value="TreeGrafter"/>
</dbReference>
<dbReference type="InterPro" id="IPR011006">
    <property type="entry name" value="CheY-like_superfamily"/>
</dbReference>
<dbReference type="GO" id="GO:0000976">
    <property type="term" value="F:transcription cis-regulatory region binding"/>
    <property type="evidence" value="ECO:0007669"/>
    <property type="project" value="TreeGrafter"/>
</dbReference>
<gene>
    <name evidence="8" type="ordered locus">Desti_4340</name>
</gene>
<dbReference type="GO" id="GO:0000156">
    <property type="term" value="F:phosphorelay response regulator activity"/>
    <property type="evidence" value="ECO:0007669"/>
    <property type="project" value="TreeGrafter"/>
</dbReference>